<keyword evidence="3" id="KW-1185">Reference proteome</keyword>
<evidence type="ECO:0000259" key="1">
    <source>
        <dbReference type="Pfam" id="PF13456"/>
    </source>
</evidence>
<dbReference type="OrthoDB" id="1157325at2759"/>
<evidence type="ECO:0000313" key="2">
    <source>
        <dbReference type="EMBL" id="OMO89004.1"/>
    </source>
</evidence>
<dbReference type="Proteomes" id="UP000187203">
    <property type="component" value="Unassembled WGS sequence"/>
</dbReference>
<accession>A0A1R3J2E3</accession>
<comment type="caution">
    <text evidence="2">The sequence shown here is derived from an EMBL/GenBank/DDBJ whole genome shotgun (WGS) entry which is preliminary data.</text>
</comment>
<dbReference type="GO" id="GO:0004523">
    <property type="term" value="F:RNA-DNA hybrid ribonuclease activity"/>
    <property type="evidence" value="ECO:0007669"/>
    <property type="project" value="InterPro"/>
</dbReference>
<dbReference type="Pfam" id="PF13456">
    <property type="entry name" value="RVT_3"/>
    <property type="match status" value="1"/>
</dbReference>
<protein>
    <recommendedName>
        <fullName evidence="1">RNase H type-1 domain-containing protein</fullName>
    </recommendedName>
</protein>
<evidence type="ECO:0000313" key="3">
    <source>
        <dbReference type="Proteomes" id="UP000187203"/>
    </source>
</evidence>
<feature type="domain" description="RNase H type-1" evidence="1">
    <location>
        <begin position="20"/>
        <end position="79"/>
    </location>
</feature>
<proteinExistence type="predicted"/>
<dbReference type="InterPro" id="IPR002156">
    <property type="entry name" value="RNaseH_domain"/>
</dbReference>
<dbReference type="EMBL" id="AWUE01016919">
    <property type="protein sequence ID" value="OMO89004.1"/>
    <property type="molecule type" value="Genomic_DNA"/>
</dbReference>
<sequence>MVIRHFAWIPPSDDSWKLNYAGFVGPNGSGSGCVLRDQNAFFKAACARPLKDCKDLILAELDGLHQGLMLAISVKVRQIYEISNIAANTVAGIAAQFLSASEEISAAAFNDDADRLKLPQHYNKAHLKMHDKSKPQPQLAVMNSHKKMQYLTPDQIASLWN</sequence>
<organism evidence="2 3">
    <name type="scientific">Corchorus olitorius</name>
    <dbReference type="NCBI Taxonomy" id="93759"/>
    <lineage>
        <taxon>Eukaryota</taxon>
        <taxon>Viridiplantae</taxon>
        <taxon>Streptophyta</taxon>
        <taxon>Embryophyta</taxon>
        <taxon>Tracheophyta</taxon>
        <taxon>Spermatophyta</taxon>
        <taxon>Magnoliopsida</taxon>
        <taxon>eudicotyledons</taxon>
        <taxon>Gunneridae</taxon>
        <taxon>Pentapetalae</taxon>
        <taxon>rosids</taxon>
        <taxon>malvids</taxon>
        <taxon>Malvales</taxon>
        <taxon>Malvaceae</taxon>
        <taxon>Grewioideae</taxon>
        <taxon>Apeibeae</taxon>
        <taxon>Corchorus</taxon>
    </lineage>
</organism>
<reference evidence="3" key="1">
    <citation type="submission" date="2013-09" db="EMBL/GenBank/DDBJ databases">
        <title>Corchorus olitorius genome sequencing.</title>
        <authorList>
            <person name="Alam M."/>
            <person name="Haque M.S."/>
            <person name="Islam M.S."/>
            <person name="Emdad E.M."/>
            <person name="Islam M.M."/>
            <person name="Ahmed B."/>
            <person name="Halim A."/>
            <person name="Hossen Q.M.M."/>
            <person name="Hossain M.Z."/>
            <person name="Ahmed R."/>
            <person name="Khan M.M."/>
            <person name="Islam R."/>
            <person name="Rashid M.M."/>
            <person name="Khan S.A."/>
            <person name="Rahman M.S."/>
            <person name="Alam M."/>
            <person name="Yahiya A.S."/>
            <person name="Khan M.S."/>
            <person name="Azam M.S."/>
            <person name="Haque T."/>
            <person name="Lashkar M.Z.H."/>
            <person name="Akhand A.I."/>
            <person name="Morshed G."/>
            <person name="Roy S."/>
            <person name="Uddin K.S."/>
            <person name="Rabeya T."/>
            <person name="Hossain A.S."/>
            <person name="Chowdhury A."/>
            <person name="Snigdha A.R."/>
            <person name="Mortoza M.S."/>
            <person name="Matin S.A."/>
            <person name="Hoque S.M.E."/>
            <person name="Islam M.K."/>
            <person name="Roy D.K."/>
            <person name="Haider R."/>
            <person name="Moosa M.M."/>
            <person name="Elias S.M."/>
            <person name="Hasan A.M."/>
            <person name="Jahan S."/>
            <person name="Shafiuddin M."/>
            <person name="Mahmood N."/>
            <person name="Shommy N.S."/>
        </authorList>
    </citation>
    <scope>NUCLEOTIDE SEQUENCE [LARGE SCALE GENOMIC DNA]</scope>
    <source>
        <strain evidence="3">cv. O-4</strain>
    </source>
</reference>
<dbReference type="STRING" id="93759.A0A1R3J2E3"/>
<dbReference type="PROSITE" id="PS51257">
    <property type="entry name" value="PROKAR_LIPOPROTEIN"/>
    <property type="match status" value="1"/>
</dbReference>
<dbReference type="GO" id="GO:0003676">
    <property type="term" value="F:nucleic acid binding"/>
    <property type="evidence" value="ECO:0007669"/>
    <property type="project" value="InterPro"/>
</dbReference>
<dbReference type="InterPro" id="IPR053151">
    <property type="entry name" value="RNase_H-like"/>
</dbReference>
<dbReference type="PANTHER" id="PTHR47723:SF4">
    <property type="entry name" value="PENTATRICOPEPTIDE REPEAT-CONTAINING-LIKE PROTEIN"/>
    <property type="match status" value="1"/>
</dbReference>
<name>A0A1R3J2E3_9ROSI</name>
<dbReference type="AlphaFoldDB" id="A0A1R3J2E3"/>
<dbReference type="PANTHER" id="PTHR47723">
    <property type="entry name" value="OS05G0353850 PROTEIN"/>
    <property type="match status" value="1"/>
</dbReference>
<gene>
    <name evidence="2" type="ORF">COLO4_19990</name>
</gene>